<feature type="transmembrane region" description="Helical" evidence="1">
    <location>
        <begin position="223"/>
        <end position="240"/>
    </location>
</feature>
<comment type="caution">
    <text evidence="2">The sequence shown here is derived from an EMBL/GenBank/DDBJ whole genome shotgun (WGS) entry which is preliminary data.</text>
</comment>
<keyword evidence="1" id="KW-0472">Membrane</keyword>
<protein>
    <recommendedName>
        <fullName evidence="4">DUF4239 domain-containing protein</fullName>
    </recommendedName>
</protein>
<keyword evidence="3" id="KW-1185">Reference proteome</keyword>
<dbReference type="RefSeq" id="WP_187065931.1">
    <property type="nucleotide sequence ID" value="NZ_JACRVF010000001.1"/>
</dbReference>
<evidence type="ECO:0000313" key="2">
    <source>
        <dbReference type="EMBL" id="MBC5991960.1"/>
    </source>
</evidence>
<evidence type="ECO:0008006" key="4">
    <source>
        <dbReference type="Google" id="ProtNLM"/>
    </source>
</evidence>
<accession>A0A923SM93</accession>
<evidence type="ECO:0000256" key="1">
    <source>
        <dbReference type="SAM" id="Phobius"/>
    </source>
</evidence>
<dbReference type="EMBL" id="JACRVF010000001">
    <property type="protein sequence ID" value="MBC5991960.1"/>
    <property type="molecule type" value="Genomic_DNA"/>
</dbReference>
<organism evidence="2 3">
    <name type="scientific">Pontibacter cellulosilyticus</name>
    <dbReference type="NCBI Taxonomy" id="1720253"/>
    <lineage>
        <taxon>Bacteria</taxon>
        <taxon>Pseudomonadati</taxon>
        <taxon>Bacteroidota</taxon>
        <taxon>Cytophagia</taxon>
        <taxon>Cytophagales</taxon>
        <taxon>Hymenobacteraceae</taxon>
        <taxon>Pontibacter</taxon>
    </lineage>
</organism>
<feature type="transmembrane region" description="Helical" evidence="1">
    <location>
        <begin position="12"/>
        <end position="32"/>
    </location>
</feature>
<feature type="transmembrane region" description="Helical" evidence="1">
    <location>
        <begin position="52"/>
        <end position="73"/>
    </location>
</feature>
<keyword evidence="1" id="KW-1133">Transmembrane helix</keyword>
<dbReference type="Pfam" id="PF14023">
    <property type="entry name" value="Bestrophin-like"/>
    <property type="match status" value="1"/>
</dbReference>
<dbReference type="Proteomes" id="UP000603640">
    <property type="component" value="Unassembled WGS sequence"/>
</dbReference>
<feature type="transmembrane region" description="Helical" evidence="1">
    <location>
        <begin position="192"/>
        <end position="211"/>
    </location>
</feature>
<evidence type="ECO:0000313" key="3">
    <source>
        <dbReference type="Proteomes" id="UP000603640"/>
    </source>
</evidence>
<dbReference type="InterPro" id="IPR025333">
    <property type="entry name" value="DUF4239"/>
</dbReference>
<name>A0A923SM93_9BACT</name>
<proteinExistence type="predicted"/>
<reference evidence="2" key="1">
    <citation type="submission" date="2020-08" db="EMBL/GenBank/DDBJ databases">
        <title>Pontibacter sp. SD6 16S ribosomal RNA gene Genome sequencing and assembly.</title>
        <authorList>
            <person name="Kang M."/>
        </authorList>
    </citation>
    <scope>NUCLEOTIDE SEQUENCE</scope>
    <source>
        <strain evidence="2">SD6</strain>
    </source>
</reference>
<dbReference type="AlphaFoldDB" id="A0A923SM93"/>
<gene>
    <name evidence="2" type="ORF">H8S84_03825</name>
</gene>
<sequence>MDFTKEYLYNQNSFLVVFILFLLILLANEAGYRLGHSYQSRTDTDVKAHTNTIQAGALGLLALILGFTFNMALQRYNNRSQAVIEESNAIGTALLRTQLLPEPYDTITHQLLQEYINLRLEVSNTDHIIVSKQQNLDDSTRAKQHEIWLHAVRAARLDPRQVTTGYFVSALNNMIDAHGEYNALLQLHVPEVILILLFVVFIMSGALIGYGSGLGRKRSSVPALMLTFLICLVVFIIIDLDRPKRGVIKINQNSMMLLKND</sequence>
<keyword evidence="1" id="KW-0812">Transmembrane</keyword>